<feature type="region of interest" description="Disordered" evidence="2">
    <location>
        <begin position="1"/>
        <end position="42"/>
    </location>
</feature>
<reference evidence="3" key="3">
    <citation type="submission" date="2025-08" db="UniProtKB">
        <authorList>
            <consortium name="Ensembl"/>
        </authorList>
    </citation>
    <scope>IDENTIFICATION</scope>
</reference>
<feature type="coiled-coil region" evidence="1">
    <location>
        <begin position="46"/>
        <end position="76"/>
    </location>
</feature>
<evidence type="ECO:0000313" key="4">
    <source>
        <dbReference type="Proteomes" id="UP000008144"/>
    </source>
</evidence>
<reference evidence="4" key="1">
    <citation type="journal article" date="2002" name="Science">
        <title>The draft genome of Ciona intestinalis: insights into chordate and vertebrate origins.</title>
        <authorList>
            <person name="Dehal P."/>
            <person name="Satou Y."/>
            <person name="Campbell R.K."/>
            <person name="Chapman J."/>
            <person name="Degnan B."/>
            <person name="De Tomaso A."/>
            <person name="Davidson B."/>
            <person name="Di Gregorio A."/>
            <person name="Gelpke M."/>
            <person name="Goodstein D.M."/>
            <person name="Harafuji N."/>
            <person name="Hastings K.E."/>
            <person name="Ho I."/>
            <person name="Hotta K."/>
            <person name="Huang W."/>
            <person name="Kawashima T."/>
            <person name="Lemaire P."/>
            <person name="Martinez D."/>
            <person name="Meinertzhagen I.A."/>
            <person name="Necula S."/>
            <person name="Nonaka M."/>
            <person name="Putnam N."/>
            <person name="Rash S."/>
            <person name="Saiga H."/>
            <person name="Satake M."/>
            <person name="Terry A."/>
            <person name="Yamada L."/>
            <person name="Wang H.G."/>
            <person name="Awazu S."/>
            <person name="Azumi K."/>
            <person name="Boore J."/>
            <person name="Branno M."/>
            <person name="Chin-Bow S."/>
            <person name="DeSantis R."/>
            <person name="Doyle S."/>
            <person name="Francino P."/>
            <person name="Keys D.N."/>
            <person name="Haga S."/>
            <person name="Hayashi H."/>
            <person name="Hino K."/>
            <person name="Imai K.S."/>
            <person name="Inaba K."/>
            <person name="Kano S."/>
            <person name="Kobayashi K."/>
            <person name="Kobayashi M."/>
            <person name="Lee B.I."/>
            <person name="Makabe K.W."/>
            <person name="Manohar C."/>
            <person name="Matassi G."/>
            <person name="Medina M."/>
            <person name="Mochizuki Y."/>
            <person name="Mount S."/>
            <person name="Morishita T."/>
            <person name="Miura S."/>
            <person name="Nakayama A."/>
            <person name="Nishizaka S."/>
            <person name="Nomoto H."/>
            <person name="Ohta F."/>
            <person name="Oishi K."/>
            <person name="Rigoutsos I."/>
            <person name="Sano M."/>
            <person name="Sasaki A."/>
            <person name="Sasakura Y."/>
            <person name="Shoguchi E."/>
            <person name="Shin-i T."/>
            <person name="Spagnuolo A."/>
            <person name="Stainier D."/>
            <person name="Suzuki M.M."/>
            <person name="Tassy O."/>
            <person name="Takatori N."/>
            <person name="Tokuoka M."/>
            <person name="Yagi K."/>
            <person name="Yoshizaki F."/>
            <person name="Wada S."/>
            <person name="Zhang C."/>
            <person name="Hyatt P.D."/>
            <person name="Larimer F."/>
            <person name="Detter C."/>
            <person name="Doggett N."/>
            <person name="Glavina T."/>
            <person name="Hawkins T."/>
            <person name="Richardson P."/>
            <person name="Lucas S."/>
            <person name="Kohara Y."/>
            <person name="Levine M."/>
            <person name="Satoh N."/>
            <person name="Rokhsar D.S."/>
        </authorList>
    </citation>
    <scope>NUCLEOTIDE SEQUENCE [LARGE SCALE GENOMIC DNA]</scope>
</reference>
<dbReference type="InParanoid" id="H2Y017"/>
<evidence type="ECO:0000313" key="3">
    <source>
        <dbReference type="Ensembl" id="ENSCINP00000035251.1"/>
    </source>
</evidence>
<reference evidence="3" key="2">
    <citation type="journal article" date="2008" name="Genome Biol.">
        <title>Improved genome assembly and evidence-based global gene model set for the chordate Ciona intestinalis: new insight into intron and operon populations.</title>
        <authorList>
            <person name="Satou Y."/>
            <person name="Mineta K."/>
            <person name="Ogasawara M."/>
            <person name="Sasakura Y."/>
            <person name="Shoguchi E."/>
            <person name="Ueno K."/>
            <person name="Yamada L."/>
            <person name="Matsumoto J."/>
            <person name="Wasserscheid J."/>
            <person name="Dewar K."/>
            <person name="Wiley G.B."/>
            <person name="Macmil S.L."/>
            <person name="Roe B.A."/>
            <person name="Zeller R.W."/>
            <person name="Hastings K.E."/>
            <person name="Lemaire P."/>
            <person name="Lindquist E."/>
            <person name="Endo T."/>
            <person name="Hotta K."/>
            <person name="Inaba K."/>
        </authorList>
    </citation>
    <scope>NUCLEOTIDE SEQUENCE [LARGE SCALE GENOMIC DNA]</scope>
    <source>
        <strain evidence="3">wild type</strain>
    </source>
</reference>
<organism evidence="3 4">
    <name type="scientific">Ciona intestinalis</name>
    <name type="common">Transparent sea squirt</name>
    <name type="synonym">Ascidia intestinalis</name>
    <dbReference type="NCBI Taxonomy" id="7719"/>
    <lineage>
        <taxon>Eukaryota</taxon>
        <taxon>Metazoa</taxon>
        <taxon>Chordata</taxon>
        <taxon>Tunicata</taxon>
        <taxon>Ascidiacea</taxon>
        <taxon>Phlebobranchia</taxon>
        <taxon>Cionidae</taxon>
        <taxon>Ciona</taxon>
    </lineage>
</organism>
<protein>
    <submittedName>
        <fullName evidence="3">Uncharacterized protein</fullName>
    </submittedName>
</protein>
<dbReference type="GO" id="GO:0044782">
    <property type="term" value="P:cilium organization"/>
    <property type="evidence" value="ECO:0000318"/>
    <property type="project" value="GO_Central"/>
</dbReference>
<dbReference type="InterPro" id="IPR028039">
    <property type="entry name" value="CCDC32"/>
</dbReference>
<dbReference type="HOGENOM" id="CLU_1685941_0_0_1"/>
<dbReference type="Proteomes" id="UP000008144">
    <property type="component" value="Chromosome 11"/>
</dbReference>
<dbReference type="AlphaFoldDB" id="H2Y017"/>
<dbReference type="Ensembl" id="ENSCINT00000035474.1">
    <property type="protein sequence ID" value="ENSCINP00000035251.1"/>
    <property type="gene ID" value="ENSCING00000020673.1"/>
</dbReference>
<keyword evidence="1" id="KW-0175">Coiled coil</keyword>
<dbReference type="EMBL" id="EAAA01000789">
    <property type="status" value="NOT_ANNOTATED_CDS"/>
    <property type="molecule type" value="Genomic_DNA"/>
</dbReference>
<feature type="compositionally biased region" description="Polar residues" evidence="2">
    <location>
        <begin position="25"/>
        <end position="34"/>
    </location>
</feature>
<keyword evidence="4" id="KW-1185">Reference proteome</keyword>
<accession>H2Y017</accession>
<evidence type="ECO:0000256" key="1">
    <source>
        <dbReference type="SAM" id="Coils"/>
    </source>
</evidence>
<dbReference type="GeneTree" id="ENSGT00660000097362"/>
<dbReference type="PANTHER" id="PTHR31800">
    <property type="entry name" value="COILED-COIL DOMAIN-CONTAINING PROTEIN 32"/>
    <property type="match status" value="1"/>
</dbReference>
<evidence type="ECO:0000256" key="2">
    <source>
        <dbReference type="SAM" id="MobiDB-lite"/>
    </source>
</evidence>
<sequence>MDPWGSPSTLQNGNQANHTDEFQDSFLSSGQQQQEDTEEKLENSYLNDLEAKLKRIQNMNKKSVKAKDMLESLEFKRQHQYEELLSDHMENTADLFCDDLDSTTPADHSYFDIGRKLYPEQQALNKVEVLALLKHDLLSQQNNETVGELEQDGNDR</sequence>
<dbReference type="Pfam" id="PF14989">
    <property type="entry name" value="CCDC32"/>
    <property type="match status" value="1"/>
</dbReference>
<proteinExistence type="predicted"/>
<dbReference type="OMA" id="CIKNDAS"/>
<name>H2Y017_CIOIN</name>
<feature type="compositionally biased region" description="Polar residues" evidence="2">
    <location>
        <begin position="1"/>
        <end position="17"/>
    </location>
</feature>
<dbReference type="PANTHER" id="PTHR31800:SF1">
    <property type="entry name" value="COILED-COIL DOMAIN-CONTAINING PROTEIN 32"/>
    <property type="match status" value="1"/>
</dbReference>
<reference evidence="3" key="4">
    <citation type="submission" date="2025-09" db="UniProtKB">
        <authorList>
            <consortium name="Ensembl"/>
        </authorList>
    </citation>
    <scope>IDENTIFICATION</scope>
</reference>